<reference evidence="2 3" key="1">
    <citation type="submission" date="2015-04" db="EMBL/GenBank/DDBJ databases">
        <title>The draft genome sequence of Roseovarius indicus B108T.</title>
        <authorList>
            <person name="Li G."/>
            <person name="Lai Q."/>
            <person name="Shao Z."/>
            <person name="Yan P."/>
        </authorList>
    </citation>
    <scope>NUCLEOTIDE SEQUENCE [LARGE SCALE GENOMIC DNA]</scope>
    <source>
        <strain evidence="2 3">B108</strain>
    </source>
</reference>
<proteinExistence type="predicted"/>
<dbReference type="GO" id="GO:0003700">
    <property type="term" value="F:DNA-binding transcription factor activity"/>
    <property type="evidence" value="ECO:0007669"/>
    <property type="project" value="InterPro"/>
</dbReference>
<dbReference type="InterPro" id="IPR036390">
    <property type="entry name" value="WH_DNA-bd_sf"/>
</dbReference>
<dbReference type="Proteomes" id="UP000051401">
    <property type="component" value="Unassembled WGS sequence"/>
</dbReference>
<dbReference type="PATRIC" id="fig|540747.5.peg.2130"/>
<organism evidence="2 3">
    <name type="scientific">Roseovarius indicus</name>
    <dbReference type="NCBI Taxonomy" id="540747"/>
    <lineage>
        <taxon>Bacteria</taxon>
        <taxon>Pseudomonadati</taxon>
        <taxon>Pseudomonadota</taxon>
        <taxon>Alphaproteobacteria</taxon>
        <taxon>Rhodobacterales</taxon>
        <taxon>Roseobacteraceae</taxon>
        <taxon>Roseovarius</taxon>
    </lineage>
</organism>
<dbReference type="Pfam" id="PF09339">
    <property type="entry name" value="HTH_IclR"/>
    <property type="match status" value="1"/>
</dbReference>
<evidence type="ECO:0000313" key="3">
    <source>
        <dbReference type="Proteomes" id="UP000051401"/>
    </source>
</evidence>
<protein>
    <recommendedName>
        <fullName evidence="1">HTH iclR-type domain-containing protein</fullName>
    </recommendedName>
</protein>
<dbReference type="STRING" id="540747.SAMN04488031_114134"/>
<dbReference type="EMBL" id="LAXI01000018">
    <property type="protein sequence ID" value="KRS15917.1"/>
    <property type="molecule type" value="Genomic_DNA"/>
</dbReference>
<gene>
    <name evidence="2" type="ORF">XM52_21780</name>
</gene>
<evidence type="ECO:0000259" key="1">
    <source>
        <dbReference type="Pfam" id="PF09339"/>
    </source>
</evidence>
<sequence>MRMSDSPDIEAMNAPVTGSAGRALLVLGLVLDHGPVSPQHLTDLSGLSRTAVHRAIHALIDQGFVRYQLGKMHVIVTSGLRDSFRGAFFSPPGIDPVSKAVDEALKHRRMQCEIAVLSPDGEARLVETTMPDQEAELDFLESDLVSVLLSRFDPVAVTRMTARALRASGGDATVEHDFLDRYRQAQYQGYIWNAQQGALCVRVKDDSDQAVAIRLISGGSGRVRQRDCVETAEAIGRLLPGMFPNLSTIRE</sequence>
<dbReference type="AlphaFoldDB" id="A0A0T5P464"/>
<dbReference type="InterPro" id="IPR036388">
    <property type="entry name" value="WH-like_DNA-bd_sf"/>
</dbReference>
<accession>A0A0T5P464</accession>
<name>A0A0T5P464_9RHOB</name>
<keyword evidence="3" id="KW-1185">Reference proteome</keyword>
<comment type="caution">
    <text evidence="2">The sequence shown here is derived from an EMBL/GenBank/DDBJ whole genome shotgun (WGS) entry which is preliminary data.</text>
</comment>
<dbReference type="InterPro" id="IPR005471">
    <property type="entry name" value="Tscrpt_reg_IclR_N"/>
</dbReference>
<dbReference type="OrthoDB" id="9807558at2"/>
<dbReference type="SUPFAM" id="SSF46785">
    <property type="entry name" value="Winged helix' DNA-binding domain"/>
    <property type="match status" value="1"/>
</dbReference>
<dbReference type="Gene3D" id="1.10.10.10">
    <property type="entry name" value="Winged helix-like DNA-binding domain superfamily/Winged helix DNA-binding domain"/>
    <property type="match status" value="1"/>
</dbReference>
<evidence type="ECO:0000313" key="2">
    <source>
        <dbReference type="EMBL" id="KRS15917.1"/>
    </source>
</evidence>
<feature type="domain" description="HTH iclR-type" evidence="1">
    <location>
        <begin position="19"/>
        <end position="68"/>
    </location>
</feature>